<dbReference type="PROSITE" id="PS50893">
    <property type="entry name" value="ABC_TRANSPORTER_2"/>
    <property type="match status" value="1"/>
</dbReference>
<evidence type="ECO:0000259" key="11">
    <source>
        <dbReference type="PROSITE" id="PS50929"/>
    </source>
</evidence>
<keyword evidence="8 9" id="KW-0472">Membrane</keyword>
<evidence type="ECO:0000256" key="5">
    <source>
        <dbReference type="ARBA" id="ARBA00022741"/>
    </source>
</evidence>
<gene>
    <name evidence="12" type="ORF">MNB_SV-4-1118</name>
</gene>
<evidence type="ECO:0000313" key="12">
    <source>
        <dbReference type="EMBL" id="SFV90280.1"/>
    </source>
</evidence>
<keyword evidence="3" id="KW-1003">Cell membrane</keyword>
<evidence type="ECO:0000256" key="6">
    <source>
        <dbReference type="ARBA" id="ARBA00022840"/>
    </source>
</evidence>
<dbReference type="InterPro" id="IPR011527">
    <property type="entry name" value="ABC1_TM_dom"/>
</dbReference>
<feature type="domain" description="ABC transporter" evidence="10">
    <location>
        <begin position="354"/>
        <end position="587"/>
    </location>
</feature>
<dbReference type="AlphaFoldDB" id="A0A1W1E8M8"/>
<dbReference type="InterPro" id="IPR017871">
    <property type="entry name" value="ABC_transporter-like_CS"/>
</dbReference>
<dbReference type="SUPFAM" id="SSF90123">
    <property type="entry name" value="ABC transporter transmembrane region"/>
    <property type="match status" value="1"/>
</dbReference>
<evidence type="ECO:0000256" key="7">
    <source>
        <dbReference type="ARBA" id="ARBA00022989"/>
    </source>
</evidence>
<dbReference type="GO" id="GO:0016887">
    <property type="term" value="F:ATP hydrolysis activity"/>
    <property type="evidence" value="ECO:0007669"/>
    <property type="project" value="InterPro"/>
</dbReference>
<dbReference type="SUPFAM" id="SSF52540">
    <property type="entry name" value="P-loop containing nucleoside triphosphate hydrolases"/>
    <property type="match status" value="1"/>
</dbReference>
<dbReference type="InterPro" id="IPR003593">
    <property type="entry name" value="AAA+_ATPase"/>
</dbReference>
<dbReference type="PROSITE" id="PS50929">
    <property type="entry name" value="ABC_TM1F"/>
    <property type="match status" value="1"/>
</dbReference>
<dbReference type="FunFam" id="3.40.50.300:FF:000299">
    <property type="entry name" value="ABC transporter ATP-binding protein/permease"/>
    <property type="match status" value="1"/>
</dbReference>
<keyword evidence="7 9" id="KW-1133">Transmembrane helix</keyword>
<dbReference type="CDD" id="cd07346">
    <property type="entry name" value="ABC_6TM_exporters"/>
    <property type="match status" value="1"/>
</dbReference>
<dbReference type="Pfam" id="PF00005">
    <property type="entry name" value="ABC_tran"/>
    <property type="match status" value="1"/>
</dbReference>
<comment type="subcellular location">
    <subcellularLocation>
        <location evidence="1">Cell membrane</location>
        <topology evidence="1">Multi-pass membrane protein</topology>
    </subcellularLocation>
</comment>
<dbReference type="GO" id="GO:0034040">
    <property type="term" value="F:ATPase-coupled lipid transmembrane transporter activity"/>
    <property type="evidence" value="ECO:0007669"/>
    <property type="project" value="TreeGrafter"/>
</dbReference>
<dbReference type="SMART" id="SM00382">
    <property type="entry name" value="AAA"/>
    <property type="match status" value="1"/>
</dbReference>
<reference evidence="12" key="1">
    <citation type="submission" date="2016-10" db="EMBL/GenBank/DDBJ databases">
        <authorList>
            <person name="de Groot N.N."/>
        </authorList>
    </citation>
    <scope>NUCLEOTIDE SEQUENCE</scope>
</reference>
<dbReference type="Gene3D" id="1.20.1560.10">
    <property type="entry name" value="ABC transporter type 1, transmembrane domain"/>
    <property type="match status" value="1"/>
</dbReference>
<evidence type="ECO:0000256" key="3">
    <source>
        <dbReference type="ARBA" id="ARBA00022475"/>
    </source>
</evidence>
<keyword evidence="2" id="KW-0813">Transport</keyword>
<dbReference type="PROSITE" id="PS00211">
    <property type="entry name" value="ABC_TRANSPORTER_1"/>
    <property type="match status" value="1"/>
</dbReference>
<dbReference type="EMBL" id="FPIB01000012">
    <property type="protein sequence ID" value="SFV90280.1"/>
    <property type="molecule type" value="Genomic_DNA"/>
</dbReference>
<name>A0A1W1E8M8_9ZZZZ</name>
<dbReference type="Pfam" id="PF00664">
    <property type="entry name" value="ABC_membrane"/>
    <property type="match status" value="1"/>
</dbReference>
<dbReference type="InterPro" id="IPR027417">
    <property type="entry name" value="P-loop_NTPase"/>
</dbReference>
<dbReference type="InterPro" id="IPR036640">
    <property type="entry name" value="ABC1_TM_sf"/>
</dbReference>
<feature type="transmembrane region" description="Helical" evidence="9">
    <location>
        <begin position="277"/>
        <end position="301"/>
    </location>
</feature>
<dbReference type="GO" id="GO:0140359">
    <property type="term" value="F:ABC-type transporter activity"/>
    <property type="evidence" value="ECO:0007669"/>
    <property type="project" value="InterPro"/>
</dbReference>
<evidence type="ECO:0000259" key="10">
    <source>
        <dbReference type="PROSITE" id="PS50893"/>
    </source>
</evidence>
<dbReference type="GO" id="GO:0005886">
    <property type="term" value="C:plasma membrane"/>
    <property type="evidence" value="ECO:0007669"/>
    <property type="project" value="UniProtKB-SubCell"/>
</dbReference>
<feature type="transmembrane region" description="Helical" evidence="9">
    <location>
        <begin position="21"/>
        <end position="46"/>
    </location>
</feature>
<dbReference type="PANTHER" id="PTHR24221">
    <property type="entry name" value="ATP-BINDING CASSETTE SUB-FAMILY B"/>
    <property type="match status" value="1"/>
</dbReference>
<keyword evidence="4 9" id="KW-0812">Transmembrane</keyword>
<dbReference type="PANTHER" id="PTHR24221:SF233">
    <property type="entry name" value="ATP-BINDING_PERMEASE FUSION ABC TRANSPORTER-RELATED"/>
    <property type="match status" value="1"/>
</dbReference>
<evidence type="ECO:0000256" key="4">
    <source>
        <dbReference type="ARBA" id="ARBA00022692"/>
    </source>
</evidence>
<feature type="transmembrane region" description="Helical" evidence="9">
    <location>
        <begin position="174"/>
        <end position="195"/>
    </location>
</feature>
<protein>
    <submittedName>
        <fullName evidence="12">ABC-type multidrug transport system, ATPase and permease component</fullName>
    </submittedName>
</protein>
<evidence type="ECO:0000256" key="2">
    <source>
        <dbReference type="ARBA" id="ARBA00022448"/>
    </source>
</evidence>
<evidence type="ECO:0000256" key="8">
    <source>
        <dbReference type="ARBA" id="ARBA00023136"/>
    </source>
</evidence>
<feature type="domain" description="ABC transmembrane type-1" evidence="11">
    <location>
        <begin position="25"/>
        <end position="319"/>
    </location>
</feature>
<keyword evidence="5" id="KW-0547">Nucleotide-binding</keyword>
<dbReference type="GO" id="GO:0005524">
    <property type="term" value="F:ATP binding"/>
    <property type="evidence" value="ECO:0007669"/>
    <property type="project" value="UniProtKB-KW"/>
</dbReference>
<proteinExistence type="predicted"/>
<evidence type="ECO:0000256" key="9">
    <source>
        <dbReference type="SAM" id="Phobius"/>
    </source>
</evidence>
<dbReference type="InterPro" id="IPR003439">
    <property type="entry name" value="ABC_transporter-like_ATP-bd"/>
</dbReference>
<sequence>MRQTYNLKKLFSYVLAQRGDFVKTILYGIGATLLLLPLPMMIPLLIDQLLLHRQGKLTAFFSQYGIIEPWIIIATVLAAMTTLRIGAFVFENKKTYHAVKITQKIAYLLRLHILHRLEYVSLNAYASLKTGGITSKNVQDVESISAFVGQATTTLLSSLLMLLGVGAVMMWMNWVLALLVLLINPFTFAFSKLLGRKTAKLLKKRHEAYQIYNELLTETLELMMQVRASNREHAFFGNLRQKAKEMERVSLAYSYKVAVTQGASTLLTQTTVDLFRALGIAAVLYSDLSIGMMIGFLFYMATLVQPMNRLSALVMAYQRIQPAINRINTLLVLEREPSYLHKKDPFYNQKSVSIKVENVHFAYADAKTVLHGVSLYAKAGEKVAIVGPSGSGKSTVAQLLVGLYPLCQGNICYGGVSISDIGLSHLRAHVALMLQHPLFFNDTIRMNLTLNTPKSDEEIFAALHAAQLGVFVSSLEKGLETRIGKHGIRLSGGQRQRLAIARLILSDPKVVIFDEATSALDNALEECLYETLEVFLKGRTTIIVAHRTSTIRQADRIYVMENGRVTAHGSYEALQKAKWLKEDFDDE</sequence>
<dbReference type="InterPro" id="IPR039421">
    <property type="entry name" value="Type_1_exporter"/>
</dbReference>
<feature type="transmembrane region" description="Helical" evidence="9">
    <location>
        <begin position="66"/>
        <end position="90"/>
    </location>
</feature>
<dbReference type="Gene3D" id="3.40.50.300">
    <property type="entry name" value="P-loop containing nucleotide triphosphate hydrolases"/>
    <property type="match status" value="1"/>
</dbReference>
<accession>A0A1W1E8M8</accession>
<evidence type="ECO:0000256" key="1">
    <source>
        <dbReference type="ARBA" id="ARBA00004651"/>
    </source>
</evidence>
<feature type="transmembrane region" description="Helical" evidence="9">
    <location>
        <begin position="144"/>
        <end position="168"/>
    </location>
</feature>
<organism evidence="12">
    <name type="scientific">hydrothermal vent metagenome</name>
    <dbReference type="NCBI Taxonomy" id="652676"/>
    <lineage>
        <taxon>unclassified sequences</taxon>
        <taxon>metagenomes</taxon>
        <taxon>ecological metagenomes</taxon>
    </lineage>
</organism>
<keyword evidence="6" id="KW-0067">ATP-binding</keyword>